<dbReference type="HOGENOM" id="CLU_163277_2_1_9"/>
<dbReference type="KEGG" id="elm:ELI_0505"/>
<organism evidence="2 3">
    <name type="scientific">Eubacterium callanderi</name>
    <dbReference type="NCBI Taxonomy" id="53442"/>
    <lineage>
        <taxon>Bacteria</taxon>
        <taxon>Bacillati</taxon>
        <taxon>Bacillota</taxon>
        <taxon>Clostridia</taxon>
        <taxon>Eubacteriales</taxon>
        <taxon>Eubacteriaceae</taxon>
        <taxon>Eubacterium</taxon>
    </lineage>
</organism>
<dbReference type="PANTHER" id="PTHR36121:SF1">
    <property type="entry name" value="PROTEIN SXY"/>
    <property type="match status" value="1"/>
</dbReference>
<dbReference type="Gene3D" id="1.10.150.20">
    <property type="entry name" value="5' to 3' exonuclease, C-terminal subdomain"/>
    <property type="match status" value="1"/>
</dbReference>
<proteinExistence type="predicted"/>
<reference key="1">
    <citation type="submission" date="2010-09" db="EMBL/GenBank/DDBJ databases">
        <authorList>
            <person name="Roh H."/>
            <person name="Ko H.-J."/>
            <person name="Kim D."/>
            <person name="Choi D.G."/>
            <person name="Park S."/>
            <person name="Kim S."/>
            <person name="Kim K.H."/>
            <person name="Chang I.S."/>
            <person name="Choi I.-G."/>
        </authorList>
    </citation>
    <scope>NUCLEOTIDE SEQUENCE</scope>
    <source>
        <strain>KIST612</strain>
    </source>
</reference>
<keyword evidence="3" id="KW-1185">Reference proteome</keyword>
<sequence length="90" mass="10248">MKGCDFVAELTSMRNIGREIEKKLKAVGICSAEELSQLGSKEAFLRLKTRFSNVCLVHLYTLQGAIDHIEYNQLPDEVKRDLKSFSDELK</sequence>
<evidence type="ECO:0000259" key="1">
    <source>
        <dbReference type="Pfam" id="PF04994"/>
    </source>
</evidence>
<protein>
    <recommendedName>
        <fullName evidence="1">TfoX C-terminal domain-containing protein</fullName>
    </recommendedName>
</protein>
<evidence type="ECO:0000313" key="2">
    <source>
        <dbReference type="EMBL" id="ADO35521.1"/>
    </source>
</evidence>
<dbReference type="eggNOG" id="COG3743">
    <property type="taxonomic scope" value="Bacteria"/>
</dbReference>
<accession>E3GIN6</accession>
<name>E3GIN6_9FIRM</name>
<dbReference type="InterPro" id="IPR007077">
    <property type="entry name" value="TfoX_C"/>
</dbReference>
<dbReference type="PANTHER" id="PTHR36121">
    <property type="entry name" value="PROTEIN SXY"/>
    <property type="match status" value="1"/>
</dbReference>
<reference evidence="2 3" key="2">
    <citation type="journal article" date="2011" name="J. Bacteriol.">
        <title>Complete genome sequence of a carbon monoxide-utilizing acetogen, Eubacterium limosum KIST612.</title>
        <authorList>
            <person name="Roh H."/>
            <person name="Ko H.J."/>
            <person name="Kim D."/>
            <person name="Choi D.G."/>
            <person name="Park S."/>
            <person name="Kim S."/>
            <person name="Chang I.S."/>
            <person name="Choi I.G."/>
        </authorList>
    </citation>
    <scope>NUCLEOTIDE SEQUENCE [LARGE SCALE GENOMIC DNA]</scope>
    <source>
        <strain evidence="2 3">KIST612</strain>
    </source>
</reference>
<dbReference type="RefSeq" id="WP_013378843.1">
    <property type="nucleotide sequence ID" value="NZ_CABJAI010000001.1"/>
</dbReference>
<feature type="domain" description="TfoX C-terminal" evidence="1">
    <location>
        <begin position="9"/>
        <end position="84"/>
    </location>
</feature>
<dbReference type="Proteomes" id="UP000006873">
    <property type="component" value="Chromosome"/>
</dbReference>
<dbReference type="EMBL" id="CP002273">
    <property type="protein sequence ID" value="ADO35521.1"/>
    <property type="molecule type" value="Genomic_DNA"/>
</dbReference>
<dbReference type="InterPro" id="IPR047525">
    <property type="entry name" value="TfoX-like"/>
</dbReference>
<dbReference type="Pfam" id="PF04994">
    <property type="entry name" value="TfoX_C"/>
    <property type="match status" value="1"/>
</dbReference>
<evidence type="ECO:0000313" key="3">
    <source>
        <dbReference type="Proteomes" id="UP000006873"/>
    </source>
</evidence>
<gene>
    <name evidence="2" type="ordered locus">ELI_0505</name>
</gene>
<dbReference type="AlphaFoldDB" id="E3GIN6"/>